<gene>
    <name evidence="2" type="ORF">LRX75_21885</name>
</gene>
<dbReference type="Gene3D" id="1.10.260.40">
    <property type="entry name" value="lambda repressor-like DNA-binding domains"/>
    <property type="match status" value="1"/>
</dbReference>
<evidence type="ECO:0000313" key="3">
    <source>
        <dbReference type="Proteomes" id="UP001139089"/>
    </source>
</evidence>
<dbReference type="InterPro" id="IPR010982">
    <property type="entry name" value="Lambda_DNA-bd_dom_sf"/>
</dbReference>
<dbReference type="CDD" id="cd00093">
    <property type="entry name" value="HTH_XRE"/>
    <property type="match status" value="1"/>
</dbReference>
<dbReference type="SMART" id="SM00530">
    <property type="entry name" value="HTH_XRE"/>
    <property type="match status" value="1"/>
</dbReference>
<reference evidence="2" key="1">
    <citation type="submission" date="2021-12" db="EMBL/GenBank/DDBJ databases">
        <authorList>
            <person name="Li Y."/>
        </authorList>
    </citation>
    <scope>NUCLEOTIDE SEQUENCE</scope>
    <source>
        <strain evidence="2">DKSPLA3</strain>
    </source>
</reference>
<protein>
    <submittedName>
        <fullName evidence="2">Helix-turn-helix transcriptional regulator</fullName>
    </submittedName>
</protein>
<dbReference type="SUPFAM" id="SSF47413">
    <property type="entry name" value="lambda repressor-like DNA-binding domains"/>
    <property type="match status" value="1"/>
</dbReference>
<dbReference type="Proteomes" id="UP001139089">
    <property type="component" value="Unassembled WGS sequence"/>
</dbReference>
<dbReference type="InterPro" id="IPR001387">
    <property type="entry name" value="Cro/C1-type_HTH"/>
</dbReference>
<organism evidence="2 3">
    <name type="scientific">Rhizobium quercicola</name>
    <dbReference type="NCBI Taxonomy" id="2901226"/>
    <lineage>
        <taxon>Bacteria</taxon>
        <taxon>Pseudomonadati</taxon>
        <taxon>Pseudomonadota</taxon>
        <taxon>Alphaproteobacteria</taxon>
        <taxon>Hyphomicrobiales</taxon>
        <taxon>Rhizobiaceae</taxon>
        <taxon>Rhizobium/Agrobacterium group</taxon>
        <taxon>Rhizobium</taxon>
    </lineage>
</organism>
<dbReference type="EMBL" id="JAJOZR010000019">
    <property type="protein sequence ID" value="MCD7111685.1"/>
    <property type="molecule type" value="Genomic_DNA"/>
</dbReference>
<dbReference type="AlphaFoldDB" id="A0A9X1T389"/>
<accession>A0A9X1T389</accession>
<evidence type="ECO:0000313" key="2">
    <source>
        <dbReference type="EMBL" id="MCD7111685.1"/>
    </source>
</evidence>
<evidence type="ECO:0000259" key="1">
    <source>
        <dbReference type="PROSITE" id="PS50943"/>
    </source>
</evidence>
<dbReference type="RefSeq" id="WP_231816747.1">
    <property type="nucleotide sequence ID" value="NZ_JAJOZR010000019.1"/>
</dbReference>
<sequence>MRVSTEAMMAMLRQPRDTDTPGGRLFRARGALNLSLADLAERLAVSPETLSDWERDRSEPEGDMLARLAGLLGVTPRWLIAGIAEPSGVILSPAAVQGLLDELASAKALHAQTGKAIEALETSLRRVLKGI</sequence>
<dbReference type="GO" id="GO:0003677">
    <property type="term" value="F:DNA binding"/>
    <property type="evidence" value="ECO:0007669"/>
    <property type="project" value="InterPro"/>
</dbReference>
<name>A0A9X1T389_9HYPH</name>
<comment type="caution">
    <text evidence="2">The sequence shown here is derived from an EMBL/GenBank/DDBJ whole genome shotgun (WGS) entry which is preliminary data.</text>
</comment>
<dbReference type="PROSITE" id="PS50943">
    <property type="entry name" value="HTH_CROC1"/>
    <property type="match status" value="1"/>
</dbReference>
<keyword evidence="3" id="KW-1185">Reference proteome</keyword>
<proteinExistence type="predicted"/>
<dbReference type="Pfam" id="PF01381">
    <property type="entry name" value="HTH_3"/>
    <property type="match status" value="1"/>
</dbReference>
<feature type="domain" description="HTH cro/C1-type" evidence="1">
    <location>
        <begin position="27"/>
        <end position="79"/>
    </location>
</feature>